<keyword evidence="15" id="KW-0472">Membrane</keyword>
<dbReference type="PROSITE" id="PS00644">
    <property type="entry name" value="COMPLEX1_51K_1"/>
    <property type="match status" value="1"/>
</dbReference>
<dbReference type="InterPro" id="IPR054765">
    <property type="entry name" value="SLBB_dom"/>
</dbReference>
<keyword evidence="10 15" id="KW-0408">Iron</keyword>
<dbReference type="FunFam" id="3.40.50.11540:FF:000001">
    <property type="entry name" value="NADH dehydrogenase [ubiquinone] flavoprotein 1, mitochondrial"/>
    <property type="match status" value="1"/>
</dbReference>
<reference evidence="17" key="1">
    <citation type="submission" date="2021-06" db="EMBL/GenBank/DDBJ databases">
        <authorList>
            <person name="Nardi T."/>
            <person name="Nardi T."/>
        </authorList>
    </citation>
    <scope>NUCLEOTIDE SEQUENCE</scope>
</reference>
<keyword evidence="18" id="KW-1185">Reference proteome</keyword>
<protein>
    <recommendedName>
        <fullName evidence="4 15">NADH dehydrogenase [ubiquinone] flavoprotein 1, mitochondrial</fullName>
        <ecNumber evidence="15">7.1.1.2</ecNumber>
    </recommendedName>
</protein>
<keyword evidence="12 15" id="KW-0520">NAD</keyword>
<gene>
    <name evidence="17" type="ORF">MHYMCMPASI_00177</name>
</gene>
<comment type="catalytic activity">
    <reaction evidence="14">
        <text>a ubiquinone + NADH + 5 H(+)(in) = a ubiquinol + NAD(+) + 4 H(+)(out)</text>
        <dbReference type="Rhea" id="RHEA:29091"/>
        <dbReference type="Rhea" id="RHEA-COMP:9565"/>
        <dbReference type="Rhea" id="RHEA-COMP:9566"/>
        <dbReference type="ChEBI" id="CHEBI:15378"/>
        <dbReference type="ChEBI" id="CHEBI:16389"/>
        <dbReference type="ChEBI" id="CHEBI:17976"/>
        <dbReference type="ChEBI" id="CHEBI:57540"/>
        <dbReference type="ChEBI" id="CHEBI:57945"/>
        <dbReference type="EC" id="7.1.1.2"/>
    </reaction>
    <physiologicalReaction direction="left-to-right" evidence="14">
        <dbReference type="Rhea" id="RHEA:29092"/>
    </physiologicalReaction>
</comment>
<dbReference type="GO" id="GO:0005743">
    <property type="term" value="C:mitochondrial inner membrane"/>
    <property type="evidence" value="ECO:0007669"/>
    <property type="project" value="UniProtKB-SubCell"/>
</dbReference>
<dbReference type="InterPro" id="IPR050837">
    <property type="entry name" value="ComplexI_51kDa_subunit"/>
</dbReference>
<sequence length="434" mass="47701">MLKDSDRVFSNLYGQDSADLKSSKERGDWNETIKFLKLAPDAVIEEIKKSGLRGRGGAGFSTGVKWSFMPKNPTEENPSYLVVNADESEPGTCKDRDIIRHEPHKIIEGCLIAGHAIRAKAAYIYIRGEFYNEAIALQKAIDEAYEAGLIGKNACSSGKNFDVYLHRGAGAYICGEETALLNSLEGRKGMPRLKPPAFPAAVGLFGRPTAVNNIETIAVVPAIMRRTADWFLSLGRPNNSGTKVFCISGHVNKPCNVEAEMSIPLKELIEKYAGGVRGGWDNLLAVVPGGSSVPMLPKKICDDVLMDFDSLRAVQSGLGTAGVIVMDKSTDLIEAIARLSKFYMHESCGQCTPCREGTGWIYRIMSRLVRGNTHSEEIDKLYEITKQIEGHTICALGDAAAWPVQGLIRHFRNEIENRIKIFHNNRLSKGRRAA</sequence>
<comment type="function">
    <text evidence="15">Core subunit of the mitochondrial membrane respiratory chain NADH dehydrogenase (Complex I) which catalyzes electron transfer from NADH through the respiratory chain, using ubiquinone as an electron acceptor. Essential for the catalytic activity and assembly of complex I.</text>
</comment>
<comment type="subunit">
    <text evidence="13">Core subunit of respiratory chain NADH dehydrogenase (Complex I) which is composed of 45 different subunits. This is a component of the flavoprotein-sulfur (FP) fragment of the enzyme. Interacts with RAB5IF.</text>
</comment>
<evidence type="ECO:0000256" key="8">
    <source>
        <dbReference type="ARBA" id="ARBA00022723"/>
    </source>
</evidence>
<keyword evidence="15" id="KW-0809">Transit peptide</keyword>
<proteinExistence type="inferred from homology"/>
<dbReference type="InterPro" id="IPR011538">
    <property type="entry name" value="Nuo51_FMN-bd"/>
</dbReference>
<dbReference type="NCBIfam" id="TIGR01959">
    <property type="entry name" value="nuoF_fam"/>
    <property type="match status" value="1"/>
</dbReference>
<dbReference type="InterPro" id="IPR037207">
    <property type="entry name" value="Nuop51_4Fe4S-bd_sf"/>
</dbReference>
<dbReference type="Gene3D" id="3.10.20.600">
    <property type="match status" value="1"/>
</dbReference>
<keyword evidence="7 15" id="KW-0288">FMN</keyword>
<evidence type="ECO:0000256" key="1">
    <source>
        <dbReference type="ARBA" id="ARBA00001917"/>
    </source>
</evidence>
<evidence type="ECO:0000313" key="18">
    <source>
        <dbReference type="Proteomes" id="UP000837675"/>
    </source>
</evidence>
<keyword evidence="15" id="KW-0679">Respiratory chain</keyword>
<dbReference type="SUPFAM" id="SSF142019">
    <property type="entry name" value="Nqo1 FMN-binding domain-like"/>
    <property type="match status" value="1"/>
</dbReference>
<evidence type="ECO:0000256" key="9">
    <source>
        <dbReference type="ARBA" id="ARBA00022967"/>
    </source>
</evidence>
<evidence type="ECO:0000256" key="10">
    <source>
        <dbReference type="ARBA" id="ARBA00023004"/>
    </source>
</evidence>
<evidence type="ECO:0000256" key="15">
    <source>
        <dbReference type="RuleBase" id="RU364066"/>
    </source>
</evidence>
<dbReference type="EC" id="7.1.1.2" evidence="15"/>
<evidence type="ECO:0000256" key="5">
    <source>
        <dbReference type="ARBA" id="ARBA00022485"/>
    </source>
</evidence>
<feature type="domain" description="NADH-ubiquinone oxidoreductase 51kDa subunit iron-sulphur binding" evidence="16">
    <location>
        <begin position="333"/>
        <end position="378"/>
    </location>
</feature>
<dbReference type="Gene3D" id="3.40.50.11540">
    <property type="entry name" value="NADH-ubiquinone oxidoreductase 51kDa subunit"/>
    <property type="match status" value="1"/>
</dbReference>
<keyword evidence="15" id="KW-0999">Mitochondrion inner membrane</keyword>
<dbReference type="GO" id="GO:0051287">
    <property type="term" value="F:NAD binding"/>
    <property type="evidence" value="ECO:0007669"/>
    <property type="project" value="UniProtKB-UniRule"/>
</dbReference>
<dbReference type="GO" id="GO:0008137">
    <property type="term" value="F:NADH dehydrogenase (ubiquinone) activity"/>
    <property type="evidence" value="ECO:0007669"/>
    <property type="project" value="UniProtKB-EC"/>
</dbReference>
<comment type="similarity">
    <text evidence="3 15">Belongs to the complex I 51 kDa subunit family.</text>
</comment>
<name>A0A8S4C1I3_9ACAR</name>
<dbReference type="Pfam" id="PF01512">
    <property type="entry name" value="Complex1_51K"/>
    <property type="match status" value="1"/>
</dbReference>
<dbReference type="SUPFAM" id="SSF140490">
    <property type="entry name" value="Nqo1C-terminal domain-like"/>
    <property type="match status" value="1"/>
</dbReference>
<dbReference type="Pfam" id="PF22461">
    <property type="entry name" value="SLBB_2"/>
    <property type="match status" value="1"/>
</dbReference>
<keyword evidence="11 15" id="KW-0411">Iron-sulfur</keyword>
<keyword evidence="15" id="KW-0813">Transport</keyword>
<evidence type="ECO:0000313" key="17">
    <source>
        <dbReference type="EMBL" id="CAG7589656.1"/>
    </source>
</evidence>
<evidence type="ECO:0000256" key="2">
    <source>
        <dbReference type="ARBA" id="ARBA00001966"/>
    </source>
</evidence>
<dbReference type="EMBL" id="CAJVAF010000049">
    <property type="protein sequence ID" value="CAG7589656.1"/>
    <property type="molecule type" value="Genomic_DNA"/>
</dbReference>
<evidence type="ECO:0000256" key="12">
    <source>
        <dbReference type="ARBA" id="ARBA00023027"/>
    </source>
</evidence>
<keyword evidence="5 15" id="KW-0004">4Fe-4S</keyword>
<dbReference type="SUPFAM" id="SSF142984">
    <property type="entry name" value="Nqo1 middle domain-like"/>
    <property type="match status" value="1"/>
</dbReference>
<keyword evidence="15" id="KW-0249">Electron transport</keyword>
<evidence type="ECO:0000256" key="3">
    <source>
        <dbReference type="ARBA" id="ARBA00007523"/>
    </source>
</evidence>
<dbReference type="NCBIfam" id="NF010120">
    <property type="entry name" value="PRK13596.1"/>
    <property type="match status" value="1"/>
</dbReference>
<evidence type="ECO:0000256" key="11">
    <source>
        <dbReference type="ARBA" id="ARBA00023014"/>
    </source>
</evidence>
<evidence type="ECO:0000256" key="7">
    <source>
        <dbReference type="ARBA" id="ARBA00022643"/>
    </source>
</evidence>
<dbReference type="GO" id="GO:0051539">
    <property type="term" value="F:4 iron, 4 sulfur cluster binding"/>
    <property type="evidence" value="ECO:0007669"/>
    <property type="project" value="UniProtKB-UniRule"/>
</dbReference>
<dbReference type="InterPro" id="IPR011537">
    <property type="entry name" value="NADH-UbQ_OxRdtase_suF"/>
</dbReference>
<dbReference type="Pfam" id="PF10589">
    <property type="entry name" value="NADH_4Fe-4S"/>
    <property type="match status" value="1"/>
</dbReference>
<keyword evidence="15" id="KW-0496">Mitochondrion</keyword>
<keyword evidence="6 15" id="KW-0285">Flavoprotein</keyword>
<dbReference type="Gene3D" id="1.20.1440.230">
    <property type="entry name" value="NADH-ubiquinone oxidoreductase 51kDa subunit, iron-sulphur binding domain"/>
    <property type="match status" value="1"/>
</dbReference>
<dbReference type="FunFam" id="3.10.20.600:FF:000001">
    <property type="entry name" value="NADH dehydrogenase [ubiquinone] flavoprotein 1, mitochondrial"/>
    <property type="match status" value="1"/>
</dbReference>
<dbReference type="PANTHER" id="PTHR11780:SF10">
    <property type="entry name" value="NADH DEHYDROGENASE [UBIQUINONE] FLAVOPROTEIN 1, MITOCHONDRIAL"/>
    <property type="match status" value="1"/>
</dbReference>
<evidence type="ECO:0000256" key="6">
    <source>
        <dbReference type="ARBA" id="ARBA00022630"/>
    </source>
</evidence>
<comment type="cofactor">
    <cofactor evidence="2 15">
        <name>[4Fe-4S] cluster</name>
        <dbReference type="ChEBI" id="CHEBI:49883"/>
    </cofactor>
</comment>
<evidence type="ECO:0000259" key="16">
    <source>
        <dbReference type="SMART" id="SM00928"/>
    </source>
</evidence>
<dbReference type="InterPro" id="IPR019575">
    <property type="entry name" value="Nuop51_4Fe4S-bd"/>
</dbReference>
<dbReference type="InterPro" id="IPR001949">
    <property type="entry name" value="NADH-UbQ_OxRdtase_51kDa_CS"/>
</dbReference>
<keyword evidence="8 15" id="KW-0479">Metal-binding</keyword>
<accession>A0A8S4C1I3</accession>
<dbReference type="InterPro" id="IPR037225">
    <property type="entry name" value="Nuo51_FMN-bd_sf"/>
</dbReference>
<comment type="caution">
    <text evidence="17">The sequence shown here is derived from an EMBL/GenBank/DDBJ whole genome shotgun (WGS) entry which is preliminary data.</text>
</comment>
<dbReference type="FunFam" id="1.20.1440.230:FF:000001">
    <property type="entry name" value="Mitochondrial NADH dehydrogenase flavoprotein 1"/>
    <property type="match status" value="1"/>
</dbReference>
<evidence type="ECO:0000256" key="13">
    <source>
        <dbReference type="ARBA" id="ARBA00046881"/>
    </source>
</evidence>
<comment type="cofactor">
    <cofactor evidence="1 15">
        <name>FMN</name>
        <dbReference type="ChEBI" id="CHEBI:58210"/>
    </cofactor>
</comment>
<evidence type="ECO:0000256" key="14">
    <source>
        <dbReference type="ARBA" id="ARBA00048769"/>
    </source>
</evidence>
<comment type="subcellular location">
    <subcellularLocation>
        <location evidence="15">Mitochondrion inner membrane</location>
        <topology evidence="15">Peripheral membrane protein</topology>
        <orientation evidence="15">Matrix side</orientation>
    </subcellularLocation>
</comment>
<dbReference type="PANTHER" id="PTHR11780">
    <property type="entry name" value="NADH-UBIQUINONE OXIDOREDUCTASE FLAVOPROTEIN 1 NDUFV1"/>
    <property type="match status" value="1"/>
</dbReference>
<dbReference type="Proteomes" id="UP000837675">
    <property type="component" value="Unassembled WGS sequence"/>
</dbReference>
<dbReference type="GO" id="GO:0006120">
    <property type="term" value="P:mitochondrial electron transport, NADH to ubiquinone"/>
    <property type="evidence" value="ECO:0007669"/>
    <property type="project" value="UniProtKB-ARBA"/>
</dbReference>
<evidence type="ECO:0000256" key="4">
    <source>
        <dbReference type="ARBA" id="ARBA00022402"/>
    </source>
</evidence>
<dbReference type="GO" id="GO:0010181">
    <property type="term" value="F:FMN binding"/>
    <property type="evidence" value="ECO:0007669"/>
    <property type="project" value="InterPro"/>
</dbReference>
<organism evidence="17 18">
    <name type="scientific">Hyalomma marginatum</name>
    <dbReference type="NCBI Taxonomy" id="34627"/>
    <lineage>
        <taxon>Eukaryota</taxon>
        <taxon>Metazoa</taxon>
        <taxon>Ecdysozoa</taxon>
        <taxon>Arthropoda</taxon>
        <taxon>Chelicerata</taxon>
        <taxon>Arachnida</taxon>
        <taxon>Acari</taxon>
        <taxon>Parasitiformes</taxon>
        <taxon>Ixodida</taxon>
        <taxon>Ixodoidea</taxon>
        <taxon>Ixodidae</taxon>
        <taxon>Hyalomminae</taxon>
        <taxon>Hyalomma</taxon>
    </lineage>
</organism>
<dbReference type="GO" id="GO:0046872">
    <property type="term" value="F:metal ion binding"/>
    <property type="evidence" value="ECO:0007669"/>
    <property type="project" value="UniProtKB-KW"/>
</dbReference>
<keyword evidence="9" id="KW-1278">Translocase</keyword>
<dbReference type="AlphaFoldDB" id="A0A8S4C1I3"/>
<dbReference type="PROSITE" id="PS00645">
    <property type="entry name" value="COMPLEX1_51K_2"/>
    <property type="match status" value="1"/>
</dbReference>
<dbReference type="SMART" id="SM00928">
    <property type="entry name" value="NADH_4Fe-4S"/>
    <property type="match status" value="1"/>
</dbReference>